<evidence type="ECO:0000313" key="2">
    <source>
        <dbReference type="EMBL" id="BFG01148.1"/>
    </source>
</evidence>
<accession>A0AAU9FYC2</accession>
<sequence>MDALQVEEVIYAQSQAESIYPSQQEETKLQHQQQQQQQHRINAQPFGSCISSKVQHIGTEKLEQKASLSTYEHFLRLSAMEYGGVTESPSAALNLSGIGCKELMSGSKPFLEETQELSMHHQVNVGADVGVVGAADAKVASNRDEP</sequence>
<dbReference type="Proteomes" id="UP001500889">
    <property type="component" value="Chromosome A"/>
</dbReference>
<feature type="region of interest" description="Disordered" evidence="1">
    <location>
        <begin position="21"/>
        <end position="42"/>
    </location>
</feature>
<gene>
    <name evidence="2" type="ORF">DMAD_00972</name>
</gene>
<feature type="compositionally biased region" description="Low complexity" evidence="1">
    <location>
        <begin position="30"/>
        <end position="39"/>
    </location>
</feature>
<evidence type="ECO:0000313" key="3">
    <source>
        <dbReference type="Proteomes" id="UP001500889"/>
    </source>
</evidence>
<proteinExistence type="predicted"/>
<protein>
    <submittedName>
        <fullName evidence="2">Uncharacterized protein</fullName>
    </submittedName>
</protein>
<dbReference type="AlphaFoldDB" id="A0AAU9FYC2"/>
<name>A0AAU9FYC2_DROMD</name>
<keyword evidence="3" id="KW-1185">Reference proteome</keyword>
<evidence type="ECO:0000256" key="1">
    <source>
        <dbReference type="SAM" id="MobiDB-lite"/>
    </source>
</evidence>
<reference evidence="2 3" key="1">
    <citation type="submission" date="2024-02" db="EMBL/GenBank/DDBJ databases">
        <title>A chromosome-level genome assembly of Drosophila madeirensis, a fruit fly species endemic to Madeira island.</title>
        <authorList>
            <person name="Tomihara K."/>
            <person name="Llopart A."/>
            <person name="Yamamoto D."/>
        </authorList>
    </citation>
    <scope>NUCLEOTIDE SEQUENCE [LARGE SCALE GENOMIC DNA]</scope>
    <source>
        <strain evidence="2 3">RF1</strain>
    </source>
</reference>
<dbReference type="EMBL" id="AP029266">
    <property type="protein sequence ID" value="BFG01148.1"/>
    <property type="molecule type" value="Genomic_DNA"/>
</dbReference>
<organism evidence="2 3">
    <name type="scientific">Drosophila madeirensis</name>
    <name type="common">Fruit fly</name>
    <dbReference type="NCBI Taxonomy" id="30013"/>
    <lineage>
        <taxon>Eukaryota</taxon>
        <taxon>Metazoa</taxon>
        <taxon>Ecdysozoa</taxon>
        <taxon>Arthropoda</taxon>
        <taxon>Hexapoda</taxon>
        <taxon>Insecta</taxon>
        <taxon>Pterygota</taxon>
        <taxon>Neoptera</taxon>
        <taxon>Endopterygota</taxon>
        <taxon>Diptera</taxon>
        <taxon>Brachycera</taxon>
        <taxon>Muscomorpha</taxon>
        <taxon>Ephydroidea</taxon>
        <taxon>Drosophilidae</taxon>
        <taxon>Drosophila</taxon>
        <taxon>Sophophora</taxon>
    </lineage>
</organism>